<feature type="region of interest" description="Disordered" evidence="1">
    <location>
        <begin position="310"/>
        <end position="331"/>
    </location>
</feature>
<dbReference type="VEuPathDB" id="VectorBase:SCAU009986"/>
<feature type="compositionally biased region" description="Acidic residues" evidence="1">
    <location>
        <begin position="88"/>
        <end position="102"/>
    </location>
</feature>
<organism evidence="2 3">
    <name type="scientific">Stomoxys calcitrans</name>
    <name type="common">Stable fly</name>
    <name type="synonym">Conops calcitrans</name>
    <dbReference type="NCBI Taxonomy" id="35570"/>
    <lineage>
        <taxon>Eukaryota</taxon>
        <taxon>Metazoa</taxon>
        <taxon>Ecdysozoa</taxon>
        <taxon>Arthropoda</taxon>
        <taxon>Hexapoda</taxon>
        <taxon>Insecta</taxon>
        <taxon>Pterygota</taxon>
        <taxon>Neoptera</taxon>
        <taxon>Endopterygota</taxon>
        <taxon>Diptera</taxon>
        <taxon>Brachycera</taxon>
        <taxon>Muscomorpha</taxon>
        <taxon>Muscoidea</taxon>
        <taxon>Muscidae</taxon>
        <taxon>Stomoxys</taxon>
    </lineage>
</organism>
<name>A0A1I8PPR5_STOCA</name>
<reference evidence="2" key="1">
    <citation type="submission" date="2020-05" db="UniProtKB">
        <authorList>
            <consortium name="EnsemblMetazoa"/>
        </authorList>
    </citation>
    <scope>IDENTIFICATION</scope>
    <source>
        <strain evidence="2">USDA</strain>
    </source>
</reference>
<feature type="compositionally biased region" description="Acidic residues" evidence="1">
    <location>
        <begin position="111"/>
        <end position="124"/>
    </location>
</feature>
<dbReference type="Proteomes" id="UP000095300">
    <property type="component" value="Unassembled WGS sequence"/>
</dbReference>
<feature type="compositionally biased region" description="Low complexity" evidence="1">
    <location>
        <begin position="232"/>
        <end position="248"/>
    </location>
</feature>
<sequence>TSKPLDIDVDGRNAYVNNQFISEQEPLPDNTPPLYEILQKQMEKVLSNTGYTGELYAENAQSKEMPEDIQHAPGKPMFSYNLNHFNDYEEEADNENEDEPFGQEEQQQPENCEDTEESLNENDDSNNASQYGNIPTNPSNGYPQNNVPQHSHKPSTGSNKPGKAPYDSSNFNSPSPIYGQSNKPSSSPSSNHQNKPPQSSYGGGQSQQKPSQGNEKPTKPSQTTHHNKPTKPSKQPPSSTSKPNNSKPYMNAEDGADLSNPSSPFSTPNNKPNKVPGKRHMTFRTVSSSTQYVSTPLADLMLKFTLGMAKPGKNQSDLGTQETQVYDKNDI</sequence>
<feature type="compositionally biased region" description="Polar residues" evidence="1">
    <location>
        <begin position="313"/>
        <end position="324"/>
    </location>
</feature>
<feature type="compositionally biased region" description="Low complexity" evidence="1">
    <location>
        <begin position="180"/>
        <end position="213"/>
    </location>
</feature>
<protein>
    <submittedName>
        <fullName evidence="2">Uncharacterized protein</fullName>
    </submittedName>
</protein>
<evidence type="ECO:0000313" key="2">
    <source>
        <dbReference type="EnsemblMetazoa" id="SCAU009986-PA"/>
    </source>
</evidence>
<keyword evidence="3" id="KW-1185">Reference proteome</keyword>
<feature type="region of interest" description="Disordered" evidence="1">
    <location>
        <begin position="60"/>
        <end position="291"/>
    </location>
</feature>
<evidence type="ECO:0000313" key="3">
    <source>
        <dbReference type="Proteomes" id="UP000095300"/>
    </source>
</evidence>
<dbReference type="AlphaFoldDB" id="A0A1I8PPR5"/>
<evidence type="ECO:0000256" key="1">
    <source>
        <dbReference type="SAM" id="MobiDB-lite"/>
    </source>
</evidence>
<feature type="compositionally biased region" description="Polar residues" evidence="1">
    <location>
        <begin position="130"/>
        <end position="159"/>
    </location>
</feature>
<dbReference type="EnsemblMetazoa" id="SCAU009986-RA">
    <property type="protein sequence ID" value="SCAU009986-PA"/>
    <property type="gene ID" value="SCAU009986"/>
</dbReference>
<proteinExistence type="predicted"/>
<gene>
    <name evidence="2" type="primary">106095121</name>
</gene>
<feature type="compositionally biased region" description="Low complexity" evidence="1">
    <location>
        <begin position="259"/>
        <end position="273"/>
    </location>
</feature>
<accession>A0A1I8PPR5</accession>
<feature type="compositionally biased region" description="Polar residues" evidence="1">
    <location>
        <begin position="167"/>
        <end position="179"/>
    </location>
</feature>